<keyword evidence="1" id="KW-0547">Nucleotide-binding</keyword>
<dbReference type="Proteomes" id="UP000224460">
    <property type="component" value="Unassembled WGS sequence"/>
</dbReference>
<keyword evidence="2" id="KW-1185">Reference proteome</keyword>
<dbReference type="EMBL" id="PEDL01000015">
    <property type="protein sequence ID" value="PHV69966.1"/>
    <property type="molecule type" value="Genomic_DNA"/>
</dbReference>
<name>A0AC61DBF0_9FIRM</name>
<sequence length="372" mass="41885">MSVSISAEDIVKKYGDITVIPHLSIQIKNGEFFTLLGPSGCGKTTLLRMIAGFNSIEGGCIRFGEQIINEIPAHKRNIGMVFQSYAIFPHLTVRQNVEYGLKLRKFNKQEMKEKVDQILKIVKIEEYQDRLPERLSGGQQQRVALARAIVIHPSVLLMDEPLSNLDAKLRVEMRGAIRDVQKEVGITTVYVTHDQEEALAISDRIAVMKEGVIEQVGTPHKIYTRPANVFVATFIGHSNLFKGVLTTTDEGTFVTFKNGYKIQMSNLIEHTRDKVNVTIAVRPEEFAIAKQGITATIKNKTFLGKYVNYELDFAEEMLVSGQPSIEYSQDIGHAEKTYEVGEKITLIPNKDKINIFTDEGTESLMKDVRTYE</sequence>
<evidence type="ECO:0000313" key="2">
    <source>
        <dbReference type="Proteomes" id="UP000224460"/>
    </source>
</evidence>
<evidence type="ECO:0000313" key="1">
    <source>
        <dbReference type="EMBL" id="PHV69966.1"/>
    </source>
</evidence>
<gene>
    <name evidence="1" type="ORF">CS063_12525</name>
</gene>
<accession>A0AC61DBF0</accession>
<protein>
    <submittedName>
        <fullName evidence="1">Polyamine ABC transporter ATP-binding protein</fullName>
    </submittedName>
</protein>
<comment type="caution">
    <text evidence="1">The sequence shown here is derived from an EMBL/GenBank/DDBJ whole genome shotgun (WGS) entry which is preliminary data.</text>
</comment>
<reference evidence="1" key="1">
    <citation type="submission" date="2017-10" db="EMBL/GenBank/DDBJ databases">
        <title>Genome sequence of cellulolytic Lachnospiraceae bacterium XHS1971 isolated from hotspring sediment.</title>
        <authorList>
            <person name="Vasudevan G."/>
            <person name="Joshi A.J."/>
            <person name="Hivarkar S."/>
            <person name="Lanjekar V.B."/>
            <person name="Dhakephalkar P.K."/>
            <person name="Dagar S."/>
        </authorList>
    </citation>
    <scope>NUCLEOTIDE SEQUENCE</scope>
    <source>
        <strain evidence="1">XHS1971</strain>
    </source>
</reference>
<keyword evidence="1" id="KW-0067">ATP-binding</keyword>
<proteinExistence type="predicted"/>
<organism evidence="1 2">
    <name type="scientific">Sporanaerobium hydrogeniformans</name>
    <dbReference type="NCBI Taxonomy" id="3072179"/>
    <lineage>
        <taxon>Bacteria</taxon>
        <taxon>Bacillati</taxon>
        <taxon>Bacillota</taxon>
        <taxon>Clostridia</taxon>
        <taxon>Lachnospirales</taxon>
        <taxon>Lachnospiraceae</taxon>
        <taxon>Sporanaerobium</taxon>
    </lineage>
</organism>